<name>A0ABS2GX82_9BURK</name>
<proteinExistence type="predicted"/>
<evidence type="ECO:0000313" key="2">
    <source>
        <dbReference type="Proteomes" id="UP000777002"/>
    </source>
</evidence>
<dbReference type="Proteomes" id="UP000777002">
    <property type="component" value="Unassembled WGS sequence"/>
</dbReference>
<dbReference type="EMBL" id="JACJKX010000022">
    <property type="protein sequence ID" value="MBM6929336.1"/>
    <property type="molecule type" value="Genomic_DNA"/>
</dbReference>
<accession>A0ABS2GX82</accession>
<evidence type="ECO:0000313" key="1">
    <source>
        <dbReference type="EMBL" id="MBM6929336.1"/>
    </source>
</evidence>
<organism evidence="1 2">
    <name type="scientific">Parasutterella secunda</name>
    <dbReference type="NCBI Taxonomy" id="626947"/>
    <lineage>
        <taxon>Bacteria</taxon>
        <taxon>Pseudomonadati</taxon>
        <taxon>Pseudomonadota</taxon>
        <taxon>Betaproteobacteria</taxon>
        <taxon>Burkholderiales</taxon>
        <taxon>Sutterellaceae</taxon>
        <taxon>Parasutterella</taxon>
    </lineage>
</organism>
<dbReference type="RefSeq" id="WP_205050923.1">
    <property type="nucleotide sequence ID" value="NZ_JACJKX010000022.1"/>
</dbReference>
<keyword evidence="2" id="KW-1185">Reference proteome</keyword>
<comment type="caution">
    <text evidence="1">The sequence shown here is derived from an EMBL/GenBank/DDBJ whole genome shotgun (WGS) entry which is preliminary data.</text>
</comment>
<sequence>MNHPDGLQVLIAIDQFFNTLLGGYADETLSSRAFRHKKDGSRLWPAWLIDHIFFWQEEHCKSSYESELERSHLPPELRS</sequence>
<protein>
    <submittedName>
        <fullName evidence="1">Pseudouridine synthase</fullName>
    </submittedName>
</protein>
<reference evidence="1 2" key="1">
    <citation type="journal article" date="2021" name="Sci. Rep.">
        <title>The distribution of antibiotic resistance genes in chicken gut microbiota commensals.</title>
        <authorList>
            <person name="Juricova H."/>
            <person name="Matiasovicova J."/>
            <person name="Kubasova T."/>
            <person name="Cejkova D."/>
            <person name="Rychlik I."/>
        </authorList>
    </citation>
    <scope>NUCLEOTIDE SEQUENCE [LARGE SCALE GENOMIC DNA]</scope>
    <source>
        <strain evidence="1 2">An562</strain>
    </source>
</reference>
<gene>
    <name evidence="1" type="ORF">H5985_08665</name>
</gene>